<feature type="domain" description="Calcineurin-like phosphoesterase" evidence="2">
    <location>
        <begin position="101"/>
        <end position="278"/>
    </location>
</feature>
<protein>
    <submittedName>
        <fullName evidence="4">Calcineurin-like phosphoesterase domain-containing protein</fullName>
    </submittedName>
</protein>
<dbReference type="SUPFAM" id="SSF56300">
    <property type="entry name" value="Metallo-dependent phosphatases"/>
    <property type="match status" value="1"/>
</dbReference>
<organism evidence="3 4">
    <name type="scientific">Plectus sambesii</name>
    <dbReference type="NCBI Taxonomy" id="2011161"/>
    <lineage>
        <taxon>Eukaryota</taxon>
        <taxon>Metazoa</taxon>
        <taxon>Ecdysozoa</taxon>
        <taxon>Nematoda</taxon>
        <taxon>Chromadorea</taxon>
        <taxon>Plectida</taxon>
        <taxon>Plectina</taxon>
        <taxon>Plectoidea</taxon>
        <taxon>Plectidae</taxon>
        <taxon>Plectus</taxon>
    </lineage>
</organism>
<feature type="region of interest" description="Disordered" evidence="1">
    <location>
        <begin position="58"/>
        <end position="83"/>
    </location>
</feature>
<dbReference type="InterPro" id="IPR029052">
    <property type="entry name" value="Metallo-depent_PP-like"/>
</dbReference>
<dbReference type="Pfam" id="PF00149">
    <property type="entry name" value="Metallophos"/>
    <property type="match status" value="1"/>
</dbReference>
<sequence>MATTAGGLSVADASTRAARFRVGTDNRGYRGFDFHTEGQWEGPFCFLQAADTQFGMMYSFSDDKAPPNDPNTPGRPKEPPSRWDQEVTLTTKLVQTANVMRPRPRFLVVCGDLVDAMPGVSYRQDQVRDFKAVLADLHPEIKPVCICGNHDVGDVPTPDSVEQYRNDFGDDYFSFWCGGVKFITVNSQFYHDDSQTLELSRRQQRWLDEELADSRPRKHLVGFQHIPPFVNHRDEEPVEVFGVPSLSFNFANKKRRYDYLDKLKKAGMMKLFCGHYHRNAGGFDGELGVVVTSAVGCQLGDDDHGMRVVRVLDDRIEHEYFSLDSMPTAVSLS</sequence>
<dbReference type="WBParaSite" id="PSAMB.scaffold3495size18043.g21767.t1">
    <property type="protein sequence ID" value="PSAMB.scaffold3495size18043.g21767.t1"/>
    <property type="gene ID" value="PSAMB.scaffold3495size18043.g21767"/>
</dbReference>
<dbReference type="AlphaFoldDB" id="A0A914W9M8"/>
<dbReference type="Gene3D" id="3.60.21.10">
    <property type="match status" value="1"/>
</dbReference>
<dbReference type="InterPro" id="IPR004843">
    <property type="entry name" value="Calcineurin-like_PHP"/>
</dbReference>
<keyword evidence="3" id="KW-1185">Reference proteome</keyword>
<dbReference type="GO" id="GO:0016787">
    <property type="term" value="F:hydrolase activity"/>
    <property type="evidence" value="ECO:0007669"/>
    <property type="project" value="InterPro"/>
</dbReference>
<evidence type="ECO:0000256" key="1">
    <source>
        <dbReference type="SAM" id="MobiDB-lite"/>
    </source>
</evidence>
<dbReference type="InterPro" id="IPR051918">
    <property type="entry name" value="STPP_CPPED1"/>
</dbReference>
<dbReference type="Proteomes" id="UP000887566">
    <property type="component" value="Unplaced"/>
</dbReference>
<evidence type="ECO:0000313" key="3">
    <source>
        <dbReference type="Proteomes" id="UP000887566"/>
    </source>
</evidence>
<dbReference type="PANTHER" id="PTHR43143">
    <property type="entry name" value="METALLOPHOSPHOESTERASE, CALCINEURIN SUPERFAMILY"/>
    <property type="match status" value="1"/>
</dbReference>
<reference evidence="4" key="1">
    <citation type="submission" date="2022-11" db="UniProtKB">
        <authorList>
            <consortium name="WormBaseParasite"/>
        </authorList>
    </citation>
    <scope>IDENTIFICATION</scope>
</reference>
<evidence type="ECO:0000313" key="4">
    <source>
        <dbReference type="WBParaSite" id="PSAMB.scaffold3495size18043.g21767.t1"/>
    </source>
</evidence>
<accession>A0A914W9M8</accession>
<name>A0A914W9M8_9BILA</name>
<dbReference type="PANTHER" id="PTHR43143:SF1">
    <property type="entry name" value="SERINE_THREONINE-PROTEIN PHOSPHATASE CPPED1"/>
    <property type="match status" value="1"/>
</dbReference>
<proteinExistence type="predicted"/>
<evidence type="ECO:0000259" key="2">
    <source>
        <dbReference type="Pfam" id="PF00149"/>
    </source>
</evidence>